<evidence type="ECO:0000313" key="2">
    <source>
        <dbReference type="Proteomes" id="UP000502894"/>
    </source>
</evidence>
<organism evidence="1 2">
    <name type="scientific">Legionella antarctica</name>
    <dbReference type="NCBI Taxonomy" id="2708020"/>
    <lineage>
        <taxon>Bacteria</taxon>
        <taxon>Pseudomonadati</taxon>
        <taxon>Pseudomonadota</taxon>
        <taxon>Gammaproteobacteria</taxon>
        <taxon>Legionellales</taxon>
        <taxon>Legionellaceae</taxon>
        <taxon>Legionella</taxon>
    </lineage>
</organism>
<protein>
    <submittedName>
        <fullName evidence="1">Uncharacterized protein</fullName>
    </submittedName>
</protein>
<keyword evidence="2" id="KW-1185">Reference proteome</keyword>
<gene>
    <name evidence="1" type="ORF">TUM19329_01180</name>
</gene>
<proteinExistence type="predicted"/>
<dbReference type="AlphaFoldDB" id="A0A6F8T0Q7"/>
<dbReference type="KEGG" id="lant:TUM19329_01180"/>
<dbReference type="EMBL" id="AP022839">
    <property type="protein sequence ID" value="BCA93757.1"/>
    <property type="molecule type" value="Genomic_DNA"/>
</dbReference>
<dbReference type="RefSeq" id="WP_173235566.1">
    <property type="nucleotide sequence ID" value="NZ_AP022839.1"/>
</dbReference>
<reference evidence="1" key="1">
    <citation type="journal article" date="2020" name="Microbiol. Resour. Announc.">
        <title>Complete Genome Sequence of Novel Psychrotolerant Legionella Strain TUM19329, Isolated from Antarctic Lake Sediment.</title>
        <authorList>
            <person name="Shimada S."/>
            <person name="Nakai R."/>
            <person name="Aoki K."/>
            <person name="Shimoeda N."/>
            <person name="Ohno G."/>
            <person name="Miyazaki Y."/>
            <person name="Kudoh S."/>
            <person name="Imura S."/>
            <person name="Watanabe K."/>
            <person name="Ishii Y."/>
            <person name="Tateda K."/>
        </authorList>
    </citation>
    <scope>NUCLEOTIDE SEQUENCE [LARGE SCALE GENOMIC DNA]</scope>
    <source>
        <strain evidence="1">TUM19329</strain>
    </source>
</reference>
<name>A0A6F8T0Q7_9GAMM</name>
<sequence length="539" mass="61394">MSYATKPSVESLFDSILNLEASSLRVPDSVEQQFVIHPEMVLSCLDYFAVFPDDQLVKNKEHQLSLLFNEAFTRLRYKLDNQDTNAQAILKYLHQALKQIFQALSTEKKMLISNALHESKLPTPELDYDINTYAPAILDNLPDIAPQLPAFLDLMRREGGINTSFELYDFLIAQIQLQPIEIQCALIHELITAKNAFVQDVGVFMLLHPKKSIRCMVPLMWLHSFAENMALASPISLRRFIVIRNWLPHNEQASIDTLIQQVRKKGIMPAPHPSSKITKLISSSVDGAGVQCILFETKAKNQRTIAGFLLKEGIGIREPFVMHKAHAEEFSGILERNTLPSKFVTTTFVSKLVGHFISVGQKKNHTPEPSFLEVVELFGAQNWLPQPINPMAEISRIKDQEKLDTNDTALVDLALKASSLWPTTTDFGNSWFETGDRVNQVITEAVEMHSKIKKKNPKESLPKITTRAFMTGELLDKWSFILIRMLLWHRSKSVKGEQWKYFLVIAELLLQGYPVENIPLMEQITERSVAHAVRWQMTH</sequence>
<dbReference type="Proteomes" id="UP000502894">
    <property type="component" value="Chromosome"/>
</dbReference>
<accession>A0A6F8T0Q7</accession>
<evidence type="ECO:0000313" key="1">
    <source>
        <dbReference type="EMBL" id="BCA93757.1"/>
    </source>
</evidence>